<keyword evidence="3" id="KW-1185">Reference proteome</keyword>
<feature type="signal peptide" evidence="1">
    <location>
        <begin position="1"/>
        <end position="21"/>
    </location>
</feature>
<evidence type="ECO:0008006" key="4">
    <source>
        <dbReference type="Google" id="ProtNLM"/>
    </source>
</evidence>
<sequence>MRSFRLVLLGCVAATGLAACAQITPVTDADRQTPNRGGSAGQMGPGYCQTLPADVSDRMQWNQLCFPND</sequence>
<evidence type="ECO:0000313" key="3">
    <source>
        <dbReference type="Proteomes" id="UP000319255"/>
    </source>
</evidence>
<organism evidence="2 3">
    <name type="scientific">Amaricoccus solimangrovi</name>
    <dbReference type="NCBI Taxonomy" id="2589815"/>
    <lineage>
        <taxon>Bacteria</taxon>
        <taxon>Pseudomonadati</taxon>
        <taxon>Pseudomonadota</taxon>
        <taxon>Alphaproteobacteria</taxon>
        <taxon>Rhodobacterales</taxon>
        <taxon>Paracoccaceae</taxon>
        <taxon>Amaricoccus</taxon>
    </lineage>
</organism>
<proteinExistence type="predicted"/>
<evidence type="ECO:0000313" key="2">
    <source>
        <dbReference type="EMBL" id="TPE53106.1"/>
    </source>
</evidence>
<reference evidence="2 3" key="1">
    <citation type="submission" date="2019-06" db="EMBL/GenBank/DDBJ databases">
        <title>A novel bacterium of genus Amaricoccus, isolated from marine sediment.</title>
        <authorList>
            <person name="Huang H."/>
            <person name="Mo K."/>
            <person name="Hu Y."/>
        </authorList>
    </citation>
    <scope>NUCLEOTIDE SEQUENCE [LARGE SCALE GENOMIC DNA]</scope>
    <source>
        <strain evidence="2 3">HB172011</strain>
    </source>
</reference>
<name>A0A501X149_9RHOB</name>
<feature type="chain" id="PRO_5021228361" description="Lipoprotein" evidence="1">
    <location>
        <begin position="22"/>
        <end position="69"/>
    </location>
</feature>
<dbReference type="Proteomes" id="UP000319255">
    <property type="component" value="Unassembled WGS sequence"/>
</dbReference>
<dbReference type="PROSITE" id="PS51257">
    <property type="entry name" value="PROKAR_LIPOPROTEIN"/>
    <property type="match status" value="1"/>
</dbReference>
<dbReference type="RefSeq" id="WP_140452728.1">
    <property type="nucleotide sequence ID" value="NZ_VFRP01000002.1"/>
</dbReference>
<keyword evidence="1" id="KW-0732">Signal</keyword>
<accession>A0A501X149</accession>
<comment type="caution">
    <text evidence="2">The sequence shown here is derived from an EMBL/GenBank/DDBJ whole genome shotgun (WGS) entry which is preliminary data.</text>
</comment>
<dbReference type="EMBL" id="VFRP01000002">
    <property type="protein sequence ID" value="TPE53106.1"/>
    <property type="molecule type" value="Genomic_DNA"/>
</dbReference>
<gene>
    <name evidence="2" type="ORF">FJM51_03530</name>
</gene>
<evidence type="ECO:0000256" key="1">
    <source>
        <dbReference type="SAM" id="SignalP"/>
    </source>
</evidence>
<protein>
    <recommendedName>
        <fullName evidence="4">Lipoprotein</fullName>
    </recommendedName>
</protein>
<dbReference type="AlphaFoldDB" id="A0A501X149"/>